<feature type="transmembrane region" description="Helical" evidence="1">
    <location>
        <begin position="89"/>
        <end position="109"/>
    </location>
</feature>
<evidence type="ECO:0000256" key="1">
    <source>
        <dbReference type="SAM" id="Phobius"/>
    </source>
</evidence>
<organism evidence="2 3">
    <name type="scientific">Clostridium perfringens</name>
    <dbReference type="NCBI Taxonomy" id="1502"/>
    <lineage>
        <taxon>Bacteria</taxon>
        <taxon>Bacillati</taxon>
        <taxon>Bacillota</taxon>
        <taxon>Clostridia</taxon>
        <taxon>Eubacteriales</taxon>
        <taxon>Clostridiaceae</taxon>
        <taxon>Clostridium</taxon>
    </lineage>
</organism>
<dbReference type="Proteomes" id="UP000070646">
    <property type="component" value="Unassembled WGS sequence"/>
</dbReference>
<dbReference type="AlphaFoldDB" id="A0A133MLY0"/>
<gene>
    <name evidence="2" type="ORF">HMPREF3222_03115</name>
</gene>
<proteinExistence type="predicted"/>
<dbReference type="PATRIC" id="fig|1502.174.peg.3142"/>
<reference evidence="2 3" key="1">
    <citation type="submission" date="2016-01" db="EMBL/GenBank/DDBJ databases">
        <authorList>
            <person name="Oliw E.H."/>
        </authorList>
    </citation>
    <scope>NUCLEOTIDE SEQUENCE [LARGE SCALE GENOMIC DNA]</scope>
    <source>
        <strain evidence="2 3">MJR7757A</strain>
    </source>
</reference>
<comment type="caution">
    <text evidence="2">The sequence shown here is derived from an EMBL/GenBank/DDBJ whole genome shotgun (WGS) entry which is preliminary data.</text>
</comment>
<keyword evidence="1" id="KW-0472">Membrane</keyword>
<name>A0A133MLY0_CLOPF</name>
<feature type="transmembrane region" description="Helical" evidence="1">
    <location>
        <begin position="41"/>
        <end position="58"/>
    </location>
</feature>
<keyword evidence="1" id="KW-0812">Transmembrane</keyword>
<evidence type="ECO:0000313" key="3">
    <source>
        <dbReference type="Proteomes" id="UP000070646"/>
    </source>
</evidence>
<keyword evidence="1" id="KW-1133">Transmembrane helix</keyword>
<feature type="transmembrane region" description="Helical" evidence="1">
    <location>
        <begin position="6"/>
        <end position="29"/>
    </location>
</feature>
<evidence type="ECO:0000313" key="2">
    <source>
        <dbReference type="EMBL" id="KXA05047.1"/>
    </source>
</evidence>
<accession>A0A133MLY0</accession>
<dbReference type="EMBL" id="LRPU01000208">
    <property type="protein sequence ID" value="KXA05047.1"/>
    <property type="molecule type" value="Genomic_DNA"/>
</dbReference>
<feature type="transmembrane region" description="Helical" evidence="1">
    <location>
        <begin position="64"/>
        <end position="82"/>
    </location>
</feature>
<sequence>MNIIENFIIGSDLLSIYYSLFLIFENGMFLMNFKEKINKKVVDFIFLTSLITNFLAILFRHFEYSGFILLGFLAIELILSINYKNWKNIIWIIVRSCIYILISFLVLLLL</sequence>
<dbReference type="RefSeq" id="WP_060796901.1">
    <property type="nucleotide sequence ID" value="NZ_KQ956330.1"/>
</dbReference>
<protein>
    <submittedName>
        <fullName evidence="2">Uncharacterized protein</fullName>
    </submittedName>
</protein>